<keyword evidence="3" id="KW-0732">Signal</keyword>
<feature type="region of interest" description="Disordered" evidence="2">
    <location>
        <begin position="1062"/>
        <end position="1099"/>
    </location>
</feature>
<evidence type="ECO:0008006" key="6">
    <source>
        <dbReference type="Google" id="ProtNLM"/>
    </source>
</evidence>
<feature type="chain" id="PRO_5013038363" description="Transmembrane protein" evidence="3">
    <location>
        <begin position="33"/>
        <end position="1380"/>
    </location>
</feature>
<evidence type="ECO:0000256" key="3">
    <source>
        <dbReference type="SAM" id="SignalP"/>
    </source>
</evidence>
<sequence length="1380" mass="143376">MTPFLRRQRRSGRVPVSLLTSVLLSLLYCCTSLGPSAPSPRFSSQAAASGESSSAAPLVSLKDVAALYREGGQPVFFEGSLLPGDTSTAAPQTLQVDVSLTSLDAFSALKAFLAEKEPSEIEDFLLQQIPLSLSSSASFPLSFFLRADVFASAPPLLFARVEGRSDPAGSAQGFAQVERPAERTAAPKVLEEYDGASVCSWLSRSSLKDAPHIFATSLLVPLSLSFPSLAAEKAALSPLLASASAASEQKDSKTAVHDEAQQAKGARGAPVEDADRKRLAELLQQALKEADREAQTAAASPTVGGWTEPVVPRPVQLSLSEEDIRAGSQALVQPAKTLSLAVSLPLVTESGEKELAPSRPGEGDSLLASVNRAFGLAASAGQFAPQKVLLVLSLLPSSPGLSGLSTQDAKDRDEGAKRDKESPQATVSPACAHLGTNPTLVKSMMNMDWAAATSAQLPAGRGPSPVNEVYVQLNGEGAESGAGAVDVSVAPDARGMALVHLEVGSNANAGAAGDRNFLAADNGRHETDTSDQDTHEARDGSTAAQPGTLVFAELDDASPAETPQVLICLKAQGGCRGIFDFLPPPFQSRGALPAAYRASLVLYQQAREAAATSFFSLRPRRQWLLPLCLLPAASGDSAGPVAHLLLLFPPSTLGEAATLRFGALLPRVLGTETKDTRVPASPSATPAPRDALSPFAASPSASPSPSPSPSPSSLLFGLFPAPPSSLAGAPSAPLPNAPHASLAPAYSPGGASLAAGPASPSALAPPAAAGSSSAPAVGSPASSPSPAPSQPPSFFWLLLLFVISSAAMLTAIKLVLYMDSATRNRPGNSFLLPSLFPVELESGSRRMEGAEGEGDPATGAAVRAAPRFHDSGREIGEARAWQNLALWAASRESDPTPACEKNAEDQTFAFPLAKNVLERPFRCATAASRLMEAWCTDSSTGLEPRESGAARFLPQEPEEGLWVRRGAEGGCGGGARGGDDLVCLPSREKKAKSGGSQLLVELQETTQKSFNFLSSLYGAGAARTAQTEFSPQALRDLGLKLAADTTPPSKLWGEGADWSAPGWSAVFPSEDEKDAAEGERGTAGAEARDASAAAKTRGGADKAEAALFDTLFTDLKGAPAAKKPQSREMEPTRTGTWREKESLASTFGGDEHDELSSFSDLTPSFYDPLATPSHSGAWGAARAERSTPPCFADEAEQPLGACAAVFQRNAPPSRAEKSPSSADGASAATRPTRGGGGRPEGRAHSSREESEREEEEEGDTRERQSSGAHASREAGMSSAPSLLGCAEGPETQRLLGEVGDEEGGAEMGAFEASQGGDCLAQDRSCRTWRAVAPLGDPLGPYEVTYRGDSALVEVATTEADEDDDRSGQERLLLRCFPDEL</sequence>
<feature type="region of interest" description="Disordered" evidence="2">
    <location>
        <begin position="290"/>
        <end position="310"/>
    </location>
</feature>
<feature type="compositionally biased region" description="Basic and acidic residues" evidence="2">
    <location>
        <begin position="522"/>
        <end position="539"/>
    </location>
</feature>
<dbReference type="OrthoDB" id="332697at2759"/>
<dbReference type="PANTHER" id="PTHR13037">
    <property type="entry name" value="FORMIN"/>
    <property type="match status" value="1"/>
</dbReference>
<evidence type="ECO:0000313" key="5">
    <source>
        <dbReference type="Proteomes" id="UP000224006"/>
    </source>
</evidence>
<gene>
    <name evidence="4" type="ORF">BESB_031370</name>
</gene>
<feature type="compositionally biased region" description="Basic and acidic residues" evidence="2">
    <location>
        <begin position="248"/>
        <end position="261"/>
    </location>
</feature>
<feature type="region of interest" description="Disordered" evidence="2">
    <location>
        <begin position="1210"/>
        <end position="1292"/>
    </location>
</feature>
<feature type="compositionally biased region" description="Low complexity" evidence="2">
    <location>
        <begin position="691"/>
        <end position="701"/>
    </location>
</feature>
<dbReference type="PANTHER" id="PTHR13037:SF24">
    <property type="entry name" value="POLYCOMB PROTEIN PCL-RELATED"/>
    <property type="match status" value="1"/>
</dbReference>
<feature type="region of interest" description="Disordered" evidence="2">
    <location>
        <begin position="247"/>
        <end position="274"/>
    </location>
</feature>
<proteinExistence type="predicted"/>
<feature type="region of interest" description="Disordered" evidence="2">
    <location>
        <begin position="521"/>
        <end position="544"/>
    </location>
</feature>
<feature type="compositionally biased region" description="Low complexity" evidence="2">
    <location>
        <begin position="754"/>
        <end position="782"/>
    </location>
</feature>
<dbReference type="VEuPathDB" id="ToxoDB:BESB_031370"/>
<protein>
    <recommendedName>
        <fullName evidence="6">Transmembrane protein</fullName>
    </recommendedName>
</protein>
<feature type="compositionally biased region" description="Basic and acidic residues" evidence="2">
    <location>
        <begin position="1125"/>
        <end position="1139"/>
    </location>
</feature>
<keyword evidence="5" id="KW-1185">Reference proteome</keyword>
<keyword evidence="1" id="KW-0945">Host-virus interaction</keyword>
<feature type="signal peptide" evidence="3">
    <location>
        <begin position="1"/>
        <end position="32"/>
    </location>
</feature>
<name>A0A2A9M6J6_BESBE</name>
<feature type="compositionally biased region" description="Basic and acidic residues" evidence="2">
    <location>
        <begin position="1239"/>
        <end position="1250"/>
    </location>
</feature>
<dbReference type="RefSeq" id="XP_029215272.1">
    <property type="nucleotide sequence ID" value="XM_029361805.1"/>
</dbReference>
<dbReference type="EMBL" id="NWUJ01000016">
    <property type="protein sequence ID" value="PFH31263.1"/>
    <property type="molecule type" value="Genomic_DNA"/>
</dbReference>
<evidence type="ECO:0000256" key="1">
    <source>
        <dbReference type="ARBA" id="ARBA00022581"/>
    </source>
</evidence>
<organism evidence="4 5">
    <name type="scientific">Besnoitia besnoiti</name>
    <name type="common">Apicomplexan protozoan</name>
    <dbReference type="NCBI Taxonomy" id="94643"/>
    <lineage>
        <taxon>Eukaryota</taxon>
        <taxon>Sar</taxon>
        <taxon>Alveolata</taxon>
        <taxon>Apicomplexa</taxon>
        <taxon>Conoidasida</taxon>
        <taxon>Coccidia</taxon>
        <taxon>Eucoccidiorida</taxon>
        <taxon>Eimeriorina</taxon>
        <taxon>Sarcocystidae</taxon>
        <taxon>Besnoitia</taxon>
    </lineage>
</organism>
<feature type="region of interest" description="Disordered" evidence="2">
    <location>
        <begin position="754"/>
        <end position="785"/>
    </location>
</feature>
<evidence type="ECO:0000256" key="2">
    <source>
        <dbReference type="SAM" id="MobiDB-lite"/>
    </source>
</evidence>
<feature type="region of interest" description="Disordered" evidence="2">
    <location>
        <begin position="674"/>
        <end position="709"/>
    </location>
</feature>
<dbReference type="KEGG" id="bbes:BESB_031370"/>
<comment type="caution">
    <text evidence="4">The sequence shown here is derived from an EMBL/GenBank/DDBJ whole genome shotgun (WGS) entry which is preliminary data.</text>
</comment>
<feature type="compositionally biased region" description="Basic and acidic residues" evidence="2">
    <location>
        <begin position="408"/>
        <end position="422"/>
    </location>
</feature>
<feature type="compositionally biased region" description="Low complexity" evidence="2">
    <location>
        <begin position="1082"/>
        <end position="1094"/>
    </location>
</feature>
<feature type="region of interest" description="Disordered" evidence="2">
    <location>
        <begin position="1118"/>
        <end position="1139"/>
    </location>
</feature>
<accession>A0A2A9M6J6</accession>
<dbReference type="GeneID" id="40308189"/>
<dbReference type="Proteomes" id="UP000224006">
    <property type="component" value="Chromosome XIII"/>
</dbReference>
<feature type="region of interest" description="Disordered" evidence="2">
    <location>
        <begin position="400"/>
        <end position="434"/>
    </location>
</feature>
<reference evidence="4 5" key="1">
    <citation type="submission" date="2017-09" db="EMBL/GenBank/DDBJ databases">
        <title>Genome sequencing of Besnoitia besnoiti strain Bb-Ger1.</title>
        <authorList>
            <person name="Schares G."/>
            <person name="Venepally P."/>
            <person name="Lorenzi H.A."/>
        </authorList>
    </citation>
    <scope>NUCLEOTIDE SEQUENCE [LARGE SCALE GENOMIC DNA]</scope>
    <source>
        <strain evidence="4 5">Bb-Ger1</strain>
    </source>
</reference>
<evidence type="ECO:0000313" key="4">
    <source>
        <dbReference type="EMBL" id="PFH31263.1"/>
    </source>
</evidence>